<evidence type="ECO:0000256" key="1">
    <source>
        <dbReference type="SAM" id="MobiDB-lite"/>
    </source>
</evidence>
<evidence type="ECO:0000313" key="3">
    <source>
        <dbReference type="WBParaSite" id="nRc.2.0.1.t37125-RA"/>
    </source>
</evidence>
<name>A0A915KFH1_ROMCU</name>
<keyword evidence="2" id="KW-1185">Reference proteome</keyword>
<organism evidence="2 3">
    <name type="scientific">Romanomermis culicivorax</name>
    <name type="common">Nematode worm</name>
    <dbReference type="NCBI Taxonomy" id="13658"/>
    <lineage>
        <taxon>Eukaryota</taxon>
        <taxon>Metazoa</taxon>
        <taxon>Ecdysozoa</taxon>
        <taxon>Nematoda</taxon>
        <taxon>Enoplea</taxon>
        <taxon>Dorylaimia</taxon>
        <taxon>Mermithida</taxon>
        <taxon>Mermithoidea</taxon>
        <taxon>Mermithidae</taxon>
        <taxon>Romanomermis</taxon>
    </lineage>
</organism>
<evidence type="ECO:0000313" key="2">
    <source>
        <dbReference type="Proteomes" id="UP000887565"/>
    </source>
</evidence>
<accession>A0A915KFH1</accession>
<dbReference type="AlphaFoldDB" id="A0A915KFH1"/>
<proteinExistence type="predicted"/>
<dbReference type="Proteomes" id="UP000887565">
    <property type="component" value="Unplaced"/>
</dbReference>
<feature type="region of interest" description="Disordered" evidence="1">
    <location>
        <begin position="1"/>
        <end position="52"/>
    </location>
</feature>
<reference evidence="3" key="1">
    <citation type="submission" date="2022-11" db="UniProtKB">
        <authorList>
            <consortium name="WormBaseParasite"/>
        </authorList>
    </citation>
    <scope>IDENTIFICATION</scope>
</reference>
<protein>
    <submittedName>
        <fullName evidence="3">Uncharacterized protein</fullName>
    </submittedName>
</protein>
<dbReference type="WBParaSite" id="nRc.2.0.1.t37125-RA">
    <property type="protein sequence ID" value="nRc.2.0.1.t37125-RA"/>
    <property type="gene ID" value="nRc.2.0.1.g37125"/>
</dbReference>
<sequence>MLTDGPGHESVPTENNKLNNESTNSPTIINSNNNDGNSFNNRLNSQHWHSPAVSPQILRRTLYKLDKQQKEKNKKFLLLDEQKSSGSGDWISTGGSTSSSVESPLFGTRFAFMEGKISRFQLKRLKIKQQALLEHGVWKPASLLGVVMRCEKQMRDDEWCPKIVTRAQSLEHDNLEQKVDHLCFSDCTNMSMISGLV</sequence>
<feature type="compositionally biased region" description="Low complexity" evidence="1">
    <location>
        <begin position="19"/>
        <end position="45"/>
    </location>
</feature>